<proteinExistence type="predicted"/>
<reference evidence="2" key="1">
    <citation type="submission" date="2020-05" db="EMBL/GenBank/DDBJ databases">
        <title>Frigoriglobus tundricola gen. nov., sp. nov., a psychrotolerant cellulolytic planctomycete of the family Gemmataceae with two divergent copies of 16S rRNA gene.</title>
        <authorList>
            <person name="Kulichevskaya I.S."/>
            <person name="Ivanova A.A."/>
            <person name="Naumoff D.G."/>
            <person name="Beletsky A.V."/>
            <person name="Rijpstra W.I.C."/>
            <person name="Sinninghe Damste J.S."/>
            <person name="Mardanov A.V."/>
            <person name="Ravin N.V."/>
            <person name="Dedysh S.N."/>
        </authorList>
    </citation>
    <scope>NUCLEOTIDE SEQUENCE [LARGE SCALE GENOMIC DNA]</scope>
    <source>
        <strain evidence="2">PL17</strain>
    </source>
</reference>
<dbReference type="EMBL" id="CP053452">
    <property type="protein sequence ID" value="QJW98506.1"/>
    <property type="molecule type" value="Genomic_DNA"/>
</dbReference>
<keyword evidence="2" id="KW-1185">Reference proteome</keyword>
<evidence type="ECO:0000313" key="1">
    <source>
        <dbReference type="EMBL" id="QJW98506.1"/>
    </source>
</evidence>
<dbReference type="KEGG" id="ftj:FTUN_6096"/>
<evidence type="ECO:0000313" key="2">
    <source>
        <dbReference type="Proteomes" id="UP000503447"/>
    </source>
</evidence>
<gene>
    <name evidence="1" type="ORF">FTUN_6096</name>
</gene>
<dbReference type="Proteomes" id="UP000503447">
    <property type="component" value="Chromosome"/>
</dbReference>
<sequence>MASIYQFAGQLYQDCLAALPETIDPNFREELQARCRWEDKLYLPLVAAVARRAIGYVWRTFTARSADITREGVGDPIRLARSAHLWRLLEPPSVPLSGAMVPATWTDRVGAIHHKVFREALQDALQFLAPFTEGRGEYTTYFPIRLGFEGNGALVRLTVHVSTHNLAHLPRVALAPWSGLHPLNWKDFEDALDKSGYPNPPLIRTLGRACYRFEFSPLDEGTVGVVEFRGKSFGFAGLLALSAASQQRELGVVVSTGHLQSGKPGAVDALRAKARAIRLDRERAASLARFASGAHLGGCWLPVIGGVKFFCPSREQFDPDEPYFGGNESDVLVEAIDDFCEREVGGRLRPHVELIPVRSWEEFERDHLPELITDPFAQYRKDLEVYRCSNPSDESPLHTRDLPDKRFHLLVSDFNNEPIKFALRTIELAPQYPNAPSLDQPVPLFLDLSECTEPLPSKNVDPTDWILEGIICTHRVHHLPSADSGGFLRNLVSGRARLFLIVFSARSELTCRFEQEKSRVRTVLRYAGHPHYFPTAFIGSDTSHAELIRQIISK</sequence>
<dbReference type="AlphaFoldDB" id="A0A6M5YYI0"/>
<name>A0A6M5YYI0_9BACT</name>
<dbReference type="RefSeq" id="WP_171473668.1">
    <property type="nucleotide sequence ID" value="NZ_CP053452.2"/>
</dbReference>
<accession>A0A6M5YYI0</accession>
<protein>
    <submittedName>
        <fullName evidence="1">Uncharacterized protein</fullName>
    </submittedName>
</protein>
<organism evidence="1 2">
    <name type="scientific">Frigoriglobus tundricola</name>
    <dbReference type="NCBI Taxonomy" id="2774151"/>
    <lineage>
        <taxon>Bacteria</taxon>
        <taxon>Pseudomonadati</taxon>
        <taxon>Planctomycetota</taxon>
        <taxon>Planctomycetia</taxon>
        <taxon>Gemmatales</taxon>
        <taxon>Gemmataceae</taxon>
        <taxon>Frigoriglobus</taxon>
    </lineage>
</organism>